<reference evidence="2 3" key="1">
    <citation type="submission" date="2020-04" db="EMBL/GenBank/DDBJ databases">
        <title>Plant Genome Project.</title>
        <authorList>
            <person name="Zhang R.-G."/>
        </authorList>
    </citation>
    <scope>NUCLEOTIDE SEQUENCE [LARGE SCALE GENOMIC DNA]</scope>
    <source>
        <strain evidence="2">YNK0</strain>
        <tissue evidence="2">Leaf</tissue>
    </source>
</reference>
<evidence type="ECO:0000313" key="2">
    <source>
        <dbReference type="EMBL" id="KAF8404543.1"/>
    </source>
</evidence>
<dbReference type="OrthoDB" id="1751052at2759"/>
<organism evidence="2 3">
    <name type="scientific">Tetracentron sinense</name>
    <name type="common">Spur-leaf</name>
    <dbReference type="NCBI Taxonomy" id="13715"/>
    <lineage>
        <taxon>Eukaryota</taxon>
        <taxon>Viridiplantae</taxon>
        <taxon>Streptophyta</taxon>
        <taxon>Embryophyta</taxon>
        <taxon>Tracheophyta</taxon>
        <taxon>Spermatophyta</taxon>
        <taxon>Magnoliopsida</taxon>
        <taxon>Trochodendrales</taxon>
        <taxon>Trochodendraceae</taxon>
        <taxon>Tetracentron</taxon>
    </lineage>
</organism>
<feature type="compositionally biased region" description="Polar residues" evidence="1">
    <location>
        <begin position="15"/>
        <end position="27"/>
    </location>
</feature>
<comment type="caution">
    <text evidence="2">The sequence shown here is derived from an EMBL/GenBank/DDBJ whole genome shotgun (WGS) entry which is preliminary data.</text>
</comment>
<dbReference type="EMBL" id="JABCRI010000006">
    <property type="protein sequence ID" value="KAF8404543.1"/>
    <property type="molecule type" value="Genomic_DNA"/>
</dbReference>
<sequence>MPIQQQGLHRPDMRTTVTNELGESSSGRSKRKLVWQDGIPTMLNSQEVDWFSQVQNSQGQTSNVHDPFNLRYAGLSVYDPMYERMGLPVDPHLRMFAARRRLGSDNAQRE</sequence>
<dbReference type="AlphaFoldDB" id="A0A834ZG92"/>
<evidence type="ECO:0000256" key="1">
    <source>
        <dbReference type="SAM" id="MobiDB-lite"/>
    </source>
</evidence>
<gene>
    <name evidence="2" type="ORF">HHK36_009430</name>
</gene>
<accession>A0A834ZG92</accession>
<keyword evidence="3" id="KW-1185">Reference proteome</keyword>
<feature type="region of interest" description="Disordered" evidence="1">
    <location>
        <begin position="1"/>
        <end position="30"/>
    </location>
</feature>
<dbReference type="Proteomes" id="UP000655225">
    <property type="component" value="Unassembled WGS sequence"/>
</dbReference>
<name>A0A834ZG92_TETSI</name>
<proteinExistence type="predicted"/>
<protein>
    <submittedName>
        <fullName evidence="2">Uncharacterized protein</fullName>
    </submittedName>
</protein>
<evidence type="ECO:0000313" key="3">
    <source>
        <dbReference type="Proteomes" id="UP000655225"/>
    </source>
</evidence>